<dbReference type="Gene3D" id="1.10.260.40">
    <property type="entry name" value="lambda repressor-like DNA-binding domains"/>
    <property type="match status" value="1"/>
</dbReference>
<feature type="transmembrane region" description="Helical" evidence="2">
    <location>
        <begin position="109"/>
        <end position="128"/>
    </location>
</feature>
<evidence type="ECO:0000313" key="5">
    <source>
        <dbReference type="Proteomes" id="UP000517106"/>
    </source>
</evidence>
<dbReference type="InterPro" id="IPR001387">
    <property type="entry name" value="Cro/C1-type_HTH"/>
</dbReference>
<evidence type="ECO:0000313" key="4">
    <source>
        <dbReference type="EMBL" id="MBB1097373.1"/>
    </source>
</evidence>
<gene>
    <name evidence="4" type="ORF">H5S09_05415</name>
</gene>
<dbReference type="Proteomes" id="UP000517106">
    <property type="component" value="Unassembled WGS sequence"/>
</dbReference>
<keyword evidence="5" id="KW-1185">Reference proteome</keyword>
<keyword evidence="2" id="KW-0472">Membrane</keyword>
<dbReference type="SUPFAM" id="SSF47413">
    <property type="entry name" value="lambda repressor-like DNA-binding domains"/>
    <property type="match status" value="1"/>
</dbReference>
<dbReference type="EMBL" id="JACIVA010000046">
    <property type="protein sequence ID" value="MBB1097373.1"/>
    <property type="molecule type" value="Genomic_DNA"/>
</dbReference>
<feature type="transmembrane region" description="Helical" evidence="2">
    <location>
        <begin position="83"/>
        <end position="103"/>
    </location>
</feature>
<dbReference type="InterPro" id="IPR010982">
    <property type="entry name" value="Lambda_DNA-bd_dom_sf"/>
</dbReference>
<organism evidence="4 5">
    <name type="scientific">Limosilactobacillus rudii</name>
    <dbReference type="NCBI Taxonomy" id="2759755"/>
    <lineage>
        <taxon>Bacteria</taxon>
        <taxon>Bacillati</taxon>
        <taxon>Bacillota</taxon>
        <taxon>Bacilli</taxon>
        <taxon>Lactobacillales</taxon>
        <taxon>Lactobacillaceae</taxon>
        <taxon>Limosilactobacillus</taxon>
    </lineage>
</organism>
<keyword evidence="1" id="KW-0238">DNA-binding</keyword>
<dbReference type="CDD" id="cd00093">
    <property type="entry name" value="HTH_XRE"/>
    <property type="match status" value="1"/>
</dbReference>
<dbReference type="PANTHER" id="PTHR46558:SF15">
    <property type="entry name" value="HELIX-TURN-HELIX DOMAIN PROTEIN"/>
    <property type="match status" value="1"/>
</dbReference>
<name>A0A7W3UKU0_9LACO</name>
<evidence type="ECO:0000259" key="3">
    <source>
        <dbReference type="PROSITE" id="PS50943"/>
    </source>
</evidence>
<dbReference type="Pfam" id="PF01381">
    <property type="entry name" value="HTH_3"/>
    <property type="match status" value="1"/>
</dbReference>
<dbReference type="SMART" id="SM00530">
    <property type="entry name" value="HTH_XRE"/>
    <property type="match status" value="1"/>
</dbReference>
<keyword evidence="2" id="KW-1133">Transmembrane helix</keyword>
<feature type="transmembrane region" description="Helical" evidence="2">
    <location>
        <begin position="188"/>
        <end position="204"/>
    </location>
</feature>
<sequence length="206" mass="23821">MEFGNYIKEQRNNLGFTQAEIAKELHVTRQTISNWEQGKSYPDLDTLVKISDIYKVSIDFLLKGDKNLKKDLDQGKAYNAFSIFRGLFFIMYGLFFLLTNYLVDYNSPTVNFCIFSFAIIFGVAILYGEHVKPFFLGMSKQAYRQKGTNFFNQKFSLTGKIVLGLLLTIIAIMVIIRNDDLNNYLESLLFILIGLMAIFQKYMVKK</sequence>
<comment type="caution">
    <text evidence="4">The sequence shown here is derived from an EMBL/GenBank/DDBJ whole genome shotgun (WGS) entry which is preliminary data.</text>
</comment>
<protein>
    <submittedName>
        <fullName evidence="4">Helix-turn-helix transcriptional regulator</fullName>
    </submittedName>
</protein>
<dbReference type="PANTHER" id="PTHR46558">
    <property type="entry name" value="TRACRIPTIONAL REGULATORY PROTEIN-RELATED-RELATED"/>
    <property type="match status" value="1"/>
</dbReference>
<dbReference type="PROSITE" id="PS50943">
    <property type="entry name" value="HTH_CROC1"/>
    <property type="match status" value="1"/>
</dbReference>
<proteinExistence type="predicted"/>
<dbReference type="AlphaFoldDB" id="A0A7W3UKU0"/>
<accession>A0A7W3UKU0</accession>
<keyword evidence="2" id="KW-0812">Transmembrane</keyword>
<dbReference type="RefSeq" id="WP_182596112.1">
    <property type="nucleotide sequence ID" value="NZ_JACIVA010000046.1"/>
</dbReference>
<feature type="transmembrane region" description="Helical" evidence="2">
    <location>
        <begin position="155"/>
        <end position="176"/>
    </location>
</feature>
<reference evidence="4 5" key="1">
    <citation type="submission" date="2020-07" db="EMBL/GenBank/DDBJ databases">
        <title>Description of Limosilactobacillus balticus sp. nov., Limosilactobacillus agrestis sp. nov., Limosilactobacillus albertensis sp. nov., Limosilactobacillus rudii sp. nov., Limosilactobacillus fastidiosus sp. nov., five novel Limosilactobacillus species isolated from the vertebrate gastrointestinal tract, and proposal of 6 subspecies of Limosilactobacillus reuteri adapted to the gastrointestinal tract of specific vertebrate hosts.</title>
        <authorList>
            <person name="Li F."/>
            <person name="Cheng C."/>
            <person name="Zheng J."/>
            <person name="Quevedo R.M."/>
            <person name="Li J."/>
            <person name="Roos S."/>
            <person name="Gaenzle M.G."/>
            <person name="Walter J."/>
        </authorList>
    </citation>
    <scope>NUCLEOTIDE SEQUENCE [LARGE SCALE GENOMIC DNA]</scope>
    <source>
        <strain evidence="4 5">STM2_1</strain>
    </source>
</reference>
<evidence type="ECO:0000256" key="1">
    <source>
        <dbReference type="ARBA" id="ARBA00023125"/>
    </source>
</evidence>
<dbReference type="GO" id="GO:0003677">
    <property type="term" value="F:DNA binding"/>
    <property type="evidence" value="ECO:0007669"/>
    <property type="project" value="UniProtKB-KW"/>
</dbReference>
<evidence type="ECO:0000256" key="2">
    <source>
        <dbReference type="SAM" id="Phobius"/>
    </source>
</evidence>
<feature type="domain" description="HTH cro/C1-type" evidence="3">
    <location>
        <begin position="7"/>
        <end position="61"/>
    </location>
</feature>